<protein>
    <submittedName>
        <fullName evidence="2">Aminoglycoside phosphotransferase</fullName>
    </submittedName>
</protein>
<dbReference type="Pfam" id="PF01636">
    <property type="entry name" value="APH"/>
    <property type="match status" value="1"/>
</dbReference>
<dbReference type="InterPro" id="IPR002575">
    <property type="entry name" value="Aminoglycoside_PTrfase"/>
</dbReference>
<dbReference type="InterPro" id="IPR051678">
    <property type="entry name" value="AGP_Transferase"/>
</dbReference>
<keyword evidence="3" id="KW-1185">Reference proteome</keyword>
<feature type="domain" description="Aminoglycoside phosphotransferase" evidence="1">
    <location>
        <begin position="35"/>
        <end position="242"/>
    </location>
</feature>
<name>A0ABQ3IGW8_9PSEU</name>
<accession>A0ABQ3IGW8</accession>
<sequence length="298" mass="32905">MHGVTTDSKPAWDVLGAAAAEAGIEIEGAQLIRDGSNVMYRLSGGIVARIGRPGTADTARREVETATWLASHGIPAVKVVEDLPQLVVAAERPVTWWHLLPPHRPATPGELATVLKAVHSLNVPTRPELPLHNPFTDIAPRIRAATSINADDRDWLLQRLDQLQADYRQLETTQDRYVLHGDAWQGNVAVPDDGRPILLDLEAFAIGPKQWDLVQIAVDYTDFARLTDADYKAFLTAYGDNDITETPEFRTFADIQELRWVAFAASKAASNPDAAREAQHRIACLQGEESRPWTWSAL</sequence>
<evidence type="ECO:0000313" key="3">
    <source>
        <dbReference type="Proteomes" id="UP000605897"/>
    </source>
</evidence>
<organism evidence="2 3">
    <name type="scientific">Amycolatopsis deserti</name>
    <dbReference type="NCBI Taxonomy" id="185696"/>
    <lineage>
        <taxon>Bacteria</taxon>
        <taxon>Bacillati</taxon>
        <taxon>Actinomycetota</taxon>
        <taxon>Actinomycetes</taxon>
        <taxon>Pseudonocardiales</taxon>
        <taxon>Pseudonocardiaceae</taxon>
        <taxon>Amycolatopsis</taxon>
    </lineage>
</organism>
<dbReference type="SUPFAM" id="SSF56112">
    <property type="entry name" value="Protein kinase-like (PK-like)"/>
    <property type="match status" value="1"/>
</dbReference>
<dbReference type="EMBL" id="BNAU01000001">
    <property type="protein sequence ID" value="GHE81061.1"/>
    <property type="molecule type" value="Genomic_DNA"/>
</dbReference>
<dbReference type="Proteomes" id="UP000605897">
    <property type="component" value="Unassembled WGS sequence"/>
</dbReference>
<dbReference type="InterPro" id="IPR011009">
    <property type="entry name" value="Kinase-like_dom_sf"/>
</dbReference>
<proteinExistence type="predicted"/>
<comment type="caution">
    <text evidence="2">The sequence shown here is derived from an EMBL/GenBank/DDBJ whole genome shotgun (WGS) entry which is preliminary data.</text>
</comment>
<evidence type="ECO:0000313" key="2">
    <source>
        <dbReference type="EMBL" id="GHE81061.1"/>
    </source>
</evidence>
<dbReference type="PANTHER" id="PTHR21310">
    <property type="entry name" value="AMINOGLYCOSIDE PHOSPHOTRANSFERASE-RELATED-RELATED"/>
    <property type="match status" value="1"/>
</dbReference>
<dbReference type="RefSeq" id="WP_373300387.1">
    <property type="nucleotide sequence ID" value="NZ_BNAU01000001.1"/>
</dbReference>
<dbReference type="PANTHER" id="PTHR21310:SF40">
    <property type="entry name" value="AMINOGLYCOSIDE PHOSPHOTRANSFERASE DOMAIN-CONTAINING PROTEIN-RELATED"/>
    <property type="match status" value="1"/>
</dbReference>
<reference evidence="3" key="1">
    <citation type="journal article" date="2019" name="Int. J. Syst. Evol. Microbiol.">
        <title>The Global Catalogue of Microorganisms (GCM) 10K type strain sequencing project: providing services to taxonomists for standard genome sequencing and annotation.</title>
        <authorList>
            <consortium name="The Broad Institute Genomics Platform"/>
            <consortium name="The Broad Institute Genome Sequencing Center for Infectious Disease"/>
            <person name="Wu L."/>
            <person name="Ma J."/>
        </authorList>
    </citation>
    <scope>NUCLEOTIDE SEQUENCE [LARGE SCALE GENOMIC DNA]</scope>
    <source>
        <strain evidence="3">CGMCC 4.7677</strain>
    </source>
</reference>
<evidence type="ECO:0000259" key="1">
    <source>
        <dbReference type="Pfam" id="PF01636"/>
    </source>
</evidence>
<gene>
    <name evidence="2" type="ORF">GCM10017786_09200</name>
</gene>
<dbReference type="Gene3D" id="3.90.1200.10">
    <property type="match status" value="1"/>
</dbReference>